<evidence type="ECO:0008006" key="3">
    <source>
        <dbReference type="Google" id="ProtNLM"/>
    </source>
</evidence>
<dbReference type="Proteomes" id="UP001164743">
    <property type="component" value="Chromosome 6A"/>
</dbReference>
<proteinExistence type="predicted"/>
<organism evidence="1 2">
    <name type="scientific">Puccinia triticina</name>
    <dbReference type="NCBI Taxonomy" id="208348"/>
    <lineage>
        <taxon>Eukaryota</taxon>
        <taxon>Fungi</taxon>
        <taxon>Dikarya</taxon>
        <taxon>Basidiomycota</taxon>
        <taxon>Pucciniomycotina</taxon>
        <taxon>Pucciniomycetes</taxon>
        <taxon>Pucciniales</taxon>
        <taxon>Pucciniaceae</taxon>
        <taxon>Puccinia</taxon>
    </lineage>
</organism>
<keyword evidence="2" id="KW-1185">Reference proteome</keyword>
<name>A0ABY7CM63_9BASI</name>
<protein>
    <recommendedName>
        <fullName evidence="3">HMG box domain-containing protein</fullName>
    </recommendedName>
</protein>
<evidence type="ECO:0000313" key="2">
    <source>
        <dbReference type="Proteomes" id="UP001164743"/>
    </source>
</evidence>
<sequence length="68" mass="7548">MGTRRVDCDALATVYIPTTTKASTIDAENLSSEVIDTIASRWKSFPADTAESFEKNSDPLDLLRLNER</sequence>
<gene>
    <name evidence="1" type="ORF">PtA15_6A886</name>
</gene>
<dbReference type="GeneID" id="77811532"/>
<dbReference type="RefSeq" id="XP_053021809.1">
    <property type="nucleotide sequence ID" value="XM_053170637.1"/>
</dbReference>
<reference evidence="1" key="1">
    <citation type="submission" date="2022-10" db="EMBL/GenBank/DDBJ databases">
        <title>Puccinia triticina Genome sequencing and assembly.</title>
        <authorList>
            <person name="Li C."/>
        </authorList>
    </citation>
    <scope>NUCLEOTIDE SEQUENCE</scope>
    <source>
        <strain evidence="1">Pt15</strain>
    </source>
</reference>
<dbReference type="EMBL" id="CP110426">
    <property type="protein sequence ID" value="WAQ86254.1"/>
    <property type="molecule type" value="Genomic_DNA"/>
</dbReference>
<evidence type="ECO:0000313" key="1">
    <source>
        <dbReference type="EMBL" id="WAQ86254.1"/>
    </source>
</evidence>
<accession>A0ABY7CM63</accession>